<dbReference type="HOGENOM" id="CLU_045683_0_0_4"/>
<dbReference type="InterPro" id="IPR005064">
    <property type="entry name" value="BUG"/>
</dbReference>
<dbReference type="eggNOG" id="COG3181">
    <property type="taxonomic scope" value="Bacteria"/>
</dbReference>
<dbReference type="EMBL" id="CP000884">
    <property type="protein sequence ID" value="ABX33468.1"/>
    <property type="molecule type" value="Genomic_DNA"/>
</dbReference>
<accession>A9BS58</accession>
<dbReference type="CDD" id="cd07012">
    <property type="entry name" value="PBP2_Bug_TTT"/>
    <property type="match status" value="1"/>
</dbReference>
<dbReference type="STRING" id="398578.Daci_0822"/>
<gene>
    <name evidence="2" type="ordered locus">Daci_0822</name>
</gene>
<protein>
    <recommendedName>
        <fullName evidence="4">Tripartite tricarboxylate transporter substrate binding protein</fullName>
    </recommendedName>
</protein>
<evidence type="ECO:0000313" key="2">
    <source>
        <dbReference type="EMBL" id="ABX33468.1"/>
    </source>
</evidence>
<dbReference type="AlphaFoldDB" id="A9BS58"/>
<reference evidence="2 3" key="1">
    <citation type="journal article" date="2004" name="Appl. Environ. Microbiol.">
        <title>Mineralization of individual congeners of linear alkylbenzenesulfonate by defined pairs of heterotrophic bacteria.</title>
        <authorList>
            <person name="Schleheck D."/>
            <person name="Knepper T.P."/>
            <person name="Fischer K."/>
            <person name="Cook A.M."/>
        </authorList>
    </citation>
    <scope>NUCLEOTIDE SEQUENCE [LARGE SCALE GENOMIC DNA]</scope>
    <source>
        <strain evidence="3">DSM 14801 / SPH-1</strain>
    </source>
</reference>
<evidence type="ECO:0008006" key="4">
    <source>
        <dbReference type="Google" id="ProtNLM"/>
    </source>
</evidence>
<organism evidence="2 3">
    <name type="scientific">Delftia acidovorans (strain DSM 14801 / SPH-1)</name>
    <dbReference type="NCBI Taxonomy" id="398578"/>
    <lineage>
        <taxon>Bacteria</taxon>
        <taxon>Pseudomonadati</taxon>
        <taxon>Pseudomonadota</taxon>
        <taxon>Betaproteobacteria</taxon>
        <taxon>Burkholderiales</taxon>
        <taxon>Comamonadaceae</taxon>
        <taxon>Delftia</taxon>
    </lineage>
</organism>
<dbReference type="KEGG" id="dac:Daci_0822"/>
<sequence length="375" mass="39257">MRPPGANPHRAVEQAGFGAAMAPPRAESAPNAWVVLRTINLIHFRNNPMPSNSLLRRTALACGLLIAATGSAFADDAASYPNRAITMIVGYPAGGSTDLVGRFVADGLASRLGQPVVVENLGGAGGAIGAQKAVKATPDGYTLFVGANNELAIARLINKSIKYSIGDFTPIGMIGSQPMVLVASQKAGVKTAAEFSALVAKNPGKFSYGSSGVGTALHLAGEMIKEQGKLHMTHIPYRGVAPLTTDLVGNNIEFGMFVLSSGLPQIRAGKVIALGTTEAKRSAITPDIPALSELPQYKNVDINVWFALMAPKGLPAPVAAKVKKALDETMASPEFRKKMEEAGSVVADPKTDAGKYINAEIAKYTKIVQFAHIEN</sequence>
<dbReference type="Gene3D" id="3.40.190.150">
    <property type="entry name" value="Bordetella uptake gene, domain 1"/>
    <property type="match status" value="1"/>
</dbReference>
<dbReference type="Pfam" id="PF03401">
    <property type="entry name" value="TctC"/>
    <property type="match status" value="1"/>
</dbReference>
<evidence type="ECO:0000256" key="1">
    <source>
        <dbReference type="ARBA" id="ARBA00006987"/>
    </source>
</evidence>
<dbReference type="SUPFAM" id="SSF53850">
    <property type="entry name" value="Periplasmic binding protein-like II"/>
    <property type="match status" value="1"/>
</dbReference>
<dbReference type="Gene3D" id="3.40.190.10">
    <property type="entry name" value="Periplasmic binding protein-like II"/>
    <property type="match status" value="1"/>
</dbReference>
<keyword evidence="3" id="KW-1185">Reference proteome</keyword>
<name>A9BS58_DELAS</name>
<reference evidence="3" key="2">
    <citation type="submission" date="2007-11" db="EMBL/GenBank/DDBJ databases">
        <title>Complete sequence of Delftia acidovorans DSM 14801 / SPH-1.</title>
        <authorList>
            <person name="Copeland A."/>
            <person name="Lucas S."/>
            <person name="Lapidus A."/>
            <person name="Barry K."/>
            <person name="Glavina del Rio T."/>
            <person name="Dalin E."/>
            <person name="Tice H."/>
            <person name="Pitluck S."/>
            <person name="Lowry S."/>
            <person name="Clum A."/>
            <person name="Schmutz J."/>
            <person name="Larimer F."/>
            <person name="Land M."/>
            <person name="Hauser L."/>
            <person name="Kyrpides N."/>
            <person name="Kim E."/>
            <person name="Schleheck D."/>
            <person name="Richardson P."/>
        </authorList>
    </citation>
    <scope>NUCLEOTIDE SEQUENCE [LARGE SCALE GENOMIC DNA]</scope>
    <source>
        <strain evidence="3">DSM 14801 / SPH-1</strain>
    </source>
</reference>
<comment type="similarity">
    <text evidence="1">Belongs to the UPF0065 (bug) family.</text>
</comment>
<proteinExistence type="inferred from homology"/>
<dbReference type="PANTHER" id="PTHR42928:SF5">
    <property type="entry name" value="BLR1237 PROTEIN"/>
    <property type="match status" value="1"/>
</dbReference>
<dbReference type="Proteomes" id="UP000000784">
    <property type="component" value="Chromosome"/>
</dbReference>
<evidence type="ECO:0000313" key="3">
    <source>
        <dbReference type="Proteomes" id="UP000000784"/>
    </source>
</evidence>
<dbReference type="PANTHER" id="PTHR42928">
    <property type="entry name" value="TRICARBOXYLATE-BINDING PROTEIN"/>
    <property type="match status" value="1"/>
</dbReference>
<dbReference type="InterPro" id="IPR042100">
    <property type="entry name" value="Bug_dom1"/>
</dbReference>